<dbReference type="GO" id="GO:0016020">
    <property type="term" value="C:membrane"/>
    <property type="evidence" value="ECO:0007669"/>
    <property type="project" value="UniProtKB-SubCell"/>
</dbReference>
<feature type="transmembrane region" description="Helical" evidence="6">
    <location>
        <begin position="241"/>
        <end position="261"/>
    </location>
</feature>
<feature type="transmembrane region" description="Helical" evidence="6">
    <location>
        <begin position="6"/>
        <end position="28"/>
    </location>
</feature>
<dbReference type="InterPro" id="IPR049326">
    <property type="entry name" value="Rhodopsin_dom_fungi"/>
</dbReference>
<sequence length="312" mass="34796">MGAVNSAAVIAVEWALLGICLALVLARLHLRLHLQLKRPILSDYCICLAWLCGIWGAVLDIELEKLGWLSPATTWFDFLSNTPNTDLTIKIAFSSWFPLFAVQYLSKAALLSFFFHIFPSVLRTFLYLLWTVAIFSILSFITSILLVLLICLPQTSSGNSHGLCSANNSLIIWTSTWALHFSSDIFIFCLPFFILRIIRLAWKRKIALYVTFGFGIFSIGTCIGRLLTVLITYPDVPTTTLELWCALDIFTGLIVACLPSLRPYLTLNTGPSQSIPLNAGQQRLCSNFSGLTNSPSILSEVYSREQTNRELG</sequence>
<dbReference type="AlphaFoldDB" id="A0A5N6XXF7"/>
<dbReference type="PANTHER" id="PTHR33048:SF92">
    <property type="entry name" value="INTEGRAL MEMBRANE PROTEIN"/>
    <property type="match status" value="1"/>
</dbReference>
<organism evidence="8">
    <name type="scientific">Aspergillus arachidicola</name>
    <dbReference type="NCBI Taxonomy" id="656916"/>
    <lineage>
        <taxon>Eukaryota</taxon>
        <taxon>Fungi</taxon>
        <taxon>Dikarya</taxon>
        <taxon>Ascomycota</taxon>
        <taxon>Pezizomycotina</taxon>
        <taxon>Eurotiomycetes</taxon>
        <taxon>Eurotiomycetidae</taxon>
        <taxon>Eurotiales</taxon>
        <taxon>Aspergillaceae</taxon>
        <taxon>Aspergillus</taxon>
        <taxon>Aspergillus subgen. Circumdati</taxon>
    </lineage>
</organism>
<evidence type="ECO:0000256" key="2">
    <source>
        <dbReference type="ARBA" id="ARBA00022692"/>
    </source>
</evidence>
<evidence type="ECO:0000256" key="5">
    <source>
        <dbReference type="ARBA" id="ARBA00038359"/>
    </source>
</evidence>
<keyword evidence="4 6" id="KW-0472">Membrane</keyword>
<evidence type="ECO:0000259" key="7">
    <source>
        <dbReference type="Pfam" id="PF20684"/>
    </source>
</evidence>
<evidence type="ECO:0000256" key="6">
    <source>
        <dbReference type="SAM" id="Phobius"/>
    </source>
</evidence>
<proteinExistence type="inferred from homology"/>
<comment type="similarity">
    <text evidence="5">Belongs to the SAT4 family.</text>
</comment>
<feature type="domain" description="Rhodopsin" evidence="7">
    <location>
        <begin position="27"/>
        <end position="265"/>
    </location>
</feature>
<feature type="transmembrane region" description="Helical" evidence="6">
    <location>
        <begin position="125"/>
        <end position="150"/>
    </location>
</feature>
<feature type="transmembrane region" description="Helical" evidence="6">
    <location>
        <begin position="40"/>
        <end position="58"/>
    </location>
</feature>
<evidence type="ECO:0000256" key="4">
    <source>
        <dbReference type="ARBA" id="ARBA00023136"/>
    </source>
</evidence>
<accession>A0A5N6XXF7</accession>
<comment type="subcellular location">
    <subcellularLocation>
        <location evidence="1">Membrane</location>
        <topology evidence="1">Multi-pass membrane protein</topology>
    </subcellularLocation>
</comment>
<dbReference type="InterPro" id="IPR052337">
    <property type="entry name" value="SAT4-like"/>
</dbReference>
<dbReference type="Pfam" id="PF20684">
    <property type="entry name" value="Fung_rhodopsin"/>
    <property type="match status" value="1"/>
</dbReference>
<evidence type="ECO:0000256" key="3">
    <source>
        <dbReference type="ARBA" id="ARBA00022989"/>
    </source>
</evidence>
<evidence type="ECO:0000313" key="8">
    <source>
        <dbReference type="EMBL" id="KAE8337831.1"/>
    </source>
</evidence>
<dbReference type="Proteomes" id="UP000325558">
    <property type="component" value="Unassembled WGS sequence"/>
</dbReference>
<feature type="transmembrane region" description="Helical" evidence="6">
    <location>
        <begin position="206"/>
        <end position="229"/>
    </location>
</feature>
<keyword evidence="2 6" id="KW-0812">Transmembrane</keyword>
<dbReference type="EMBL" id="ML737175">
    <property type="protein sequence ID" value="KAE8337831.1"/>
    <property type="molecule type" value="Genomic_DNA"/>
</dbReference>
<keyword evidence="3 6" id="KW-1133">Transmembrane helix</keyword>
<dbReference type="OrthoDB" id="444631at2759"/>
<evidence type="ECO:0000256" key="1">
    <source>
        <dbReference type="ARBA" id="ARBA00004141"/>
    </source>
</evidence>
<gene>
    <name evidence="8" type="ORF">BDV24DRAFT_139268</name>
</gene>
<reference evidence="8" key="1">
    <citation type="submission" date="2019-04" db="EMBL/GenBank/DDBJ databases">
        <title>Friends and foes A comparative genomics study of 23 Aspergillus species from section Flavi.</title>
        <authorList>
            <consortium name="DOE Joint Genome Institute"/>
            <person name="Kjaerbolling I."/>
            <person name="Vesth T."/>
            <person name="Frisvad J.C."/>
            <person name="Nybo J.L."/>
            <person name="Theobald S."/>
            <person name="Kildgaard S."/>
            <person name="Isbrandt T."/>
            <person name="Kuo A."/>
            <person name="Sato A."/>
            <person name="Lyhne E.K."/>
            <person name="Kogle M.E."/>
            <person name="Wiebenga A."/>
            <person name="Kun R.S."/>
            <person name="Lubbers R.J."/>
            <person name="Makela M.R."/>
            <person name="Barry K."/>
            <person name="Chovatia M."/>
            <person name="Clum A."/>
            <person name="Daum C."/>
            <person name="Haridas S."/>
            <person name="He G."/>
            <person name="LaButti K."/>
            <person name="Lipzen A."/>
            <person name="Mondo S."/>
            <person name="Riley R."/>
            <person name="Salamov A."/>
            <person name="Simmons B.A."/>
            <person name="Magnuson J.K."/>
            <person name="Henrissat B."/>
            <person name="Mortensen U.H."/>
            <person name="Larsen T.O."/>
            <person name="Devries R.P."/>
            <person name="Grigoriev I.V."/>
            <person name="Machida M."/>
            <person name="Baker S.E."/>
            <person name="Andersen M.R."/>
        </authorList>
    </citation>
    <scope>NUCLEOTIDE SEQUENCE</scope>
    <source>
        <strain evidence="8">CBS 117612</strain>
    </source>
</reference>
<name>A0A5N6XXF7_9EURO</name>
<protein>
    <recommendedName>
        <fullName evidence="7">Rhodopsin domain-containing protein</fullName>
    </recommendedName>
</protein>
<feature type="transmembrane region" description="Helical" evidence="6">
    <location>
        <begin position="96"/>
        <end position="118"/>
    </location>
</feature>
<dbReference type="PANTHER" id="PTHR33048">
    <property type="entry name" value="PTH11-LIKE INTEGRAL MEMBRANE PROTEIN (AFU_ORTHOLOGUE AFUA_5G11245)"/>
    <property type="match status" value="1"/>
</dbReference>
<feature type="transmembrane region" description="Helical" evidence="6">
    <location>
        <begin position="170"/>
        <end position="194"/>
    </location>
</feature>